<evidence type="ECO:0000256" key="1">
    <source>
        <dbReference type="SAM" id="Phobius"/>
    </source>
</evidence>
<evidence type="ECO:0000313" key="3">
    <source>
        <dbReference type="Proteomes" id="UP000612680"/>
    </source>
</evidence>
<dbReference type="EMBL" id="CP056775">
    <property type="protein sequence ID" value="QRR01469.1"/>
    <property type="molecule type" value="Genomic_DNA"/>
</dbReference>
<accession>A0ABX7I6G0</accession>
<dbReference type="Proteomes" id="UP000612680">
    <property type="component" value="Chromosome"/>
</dbReference>
<proteinExistence type="predicted"/>
<keyword evidence="1" id="KW-0812">Transmembrane</keyword>
<keyword evidence="1" id="KW-0472">Membrane</keyword>
<organism evidence="2 3">
    <name type="scientific">Dyadobacter sandarakinus</name>
    <dbReference type="NCBI Taxonomy" id="2747268"/>
    <lineage>
        <taxon>Bacteria</taxon>
        <taxon>Pseudomonadati</taxon>
        <taxon>Bacteroidota</taxon>
        <taxon>Cytophagia</taxon>
        <taxon>Cytophagales</taxon>
        <taxon>Spirosomataceae</taxon>
        <taxon>Dyadobacter</taxon>
    </lineage>
</organism>
<keyword evidence="1" id="KW-1133">Transmembrane helix</keyword>
<reference evidence="2 3" key="1">
    <citation type="submission" date="2020-06" db="EMBL/GenBank/DDBJ databases">
        <title>Dyadobacter sandarakinus sp. nov., isolated from the soil of the Arctic Yellow River Station.</title>
        <authorList>
            <person name="Zhang Y."/>
            <person name="Peng F."/>
        </authorList>
    </citation>
    <scope>NUCLEOTIDE SEQUENCE [LARGE SCALE GENOMIC DNA]</scope>
    <source>
        <strain evidence="2 3">Q3-56</strain>
    </source>
</reference>
<evidence type="ECO:0000313" key="2">
    <source>
        <dbReference type="EMBL" id="QRR01469.1"/>
    </source>
</evidence>
<dbReference type="RefSeq" id="WP_204663820.1">
    <property type="nucleotide sequence ID" value="NZ_CP056775.1"/>
</dbReference>
<name>A0ABX7I6G0_9BACT</name>
<protein>
    <submittedName>
        <fullName evidence="2">Uncharacterized protein</fullName>
    </submittedName>
</protein>
<feature type="transmembrane region" description="Helical" evidence="1">
    <location>
        <begin position="9"/>
        <end position="28"/>
    </location>
</feature>
<sequence length="208" mass="23985">MTDRHTQLLYFYCVASCLAAAFFVVRLLNEEQQDKERIGRKYRDRSYLVKNIIPDTTVRYWRYVDKVSNMIIREAGDKSTLSAYTIEDPNKGFFDNGHMVVSYSYIVYADSSGLHYVSDKDSFQKFIGHVDNISEAILIGMAEGLSIDTRNKKGGSYIATKFGYAMKLLKYNNCPETFESILFSIKYNGDFQIKSDRVYSRTGDCIQF</sequence>
<gene>
    <name evidence="2" type="ORF">HWI92_11420</name>
</gene>
<keyword evidence="3" id="KW-1185">Reference proteome</keyword>